<organism evidence="2 6">
    <name type="scientific">Adineta steineri</name>
    <dbReference type="NCBI Taxonomy" id="433720"/>
    <lineage>
        <taxon>Eukaryota</taxon>
        <taxon>Metazoa</taxon>
        <taxon>Spiralia</taxon>
        <taxon>Gnathifera</taxon>
        <taxon>Rotifera</taxon>
        <taxon>Eurotatoria</taxon>
        <taxon>Bdelloidea</taxon>
        <taxon>Adinetida</taxon>
        <taxon>Adinetidae</taxon>
        <taxon>Adineta</taxon>
    </lineage>
</organism>
<dbReference type="EMBL" id="CAJNOM010000049">
    <property type="protein sequence ID" value="CAF0920361.1"/>
    <property type="molecule type" value="Genomic_DNA"/>
</dbReference>
<sequence>MYHDENKLFLYFHSHPHSMKFIAIFRQFSLKSLYHSLHRKFVKLNLFNSQSTDLTTVHREILSTRLYLVVLLISVFTLTLYTSINGLIKEKIVHSPSLAVYKRLQKQYPDTLQCPCTKLALPYGTFVNVAPLFHQVCSSDFISQSWIDFTFKTNTTFIWPMDVRTSLSAMCQLLAAVCYSSTKIISDTLNDFSHLPLINSMILPEDILLIKTSTALDLTIQMISNSPMKLLSTFKKISIANGLVTGLSTNYVLRTFNYRPGGKAQSVIPAVVRYIAQGSNTTCTCMHEGTCPIPGSFYLYDMWETSGLYDLNKIIPNQTLSGIVVDCTPLQMVFASSLECFYNQSCVDLILSMYSQYINISILNQVVPSRFMTTTNIKFLIENLFIEQIFNETLYDSYYKQCAPIHCSYTYSNKFDWIYVITILMSLYGGLNVALRMIIPSVIDLILFIKRTRCCMKNKSQYNESISIKTRFIQCFAKVKANIIKFNLFNNRSQDQRQIRQGRLTTRLYLIFLLSTLIVLIVHTSFSMQTINTTIISPSQEQYEQLEQQYSNTLQCPCTVVAIPYKEFIHVTPMYHQLCTSDFIRAFGYDSFPVSEYGQWTNIHFAGSSHVRTLTALCDLANLTIIDETSRFYSTMFINAQVISHDLFASKAHAFIDRFFNSTRAAFSNRMLLINTVIHVNQYITGLRTNFELDLETEYPLLDPSQLNRIRIITSSRYEIINHKMVYCARNASLMLWGESTNMLIAGLRIDCWIVNSVLESTLTCWYNSSCIDQLRKLLADNDLFLKTNITALNNKVSSRFPTNVRVKVIVDEIMVEKWNYSISYTDFYHKCRPAYCSFSYQKRMNVLYIIITLIALFGGLNIVSWLIIPSPLKLLLKRISRIHSKNSLPTCSTQVTNNRE</sequence>
<dbReference type="Proteomes" id="UP000663832">
    <property type="component" value="Unassembled WGS sequence"/>
</dbReference>
<evidence type="ECO:0000313" key="2">
    <source>
        <dbReference type="EMBL" id="CAF0806105.1"/>
    </source>
</evidence>
<feature type="transmembrane region" description="Helical" evidence="1">
    <location>
        <begin position="66"/>
        <end position="88"/>
    </location>
</feature>
<keyword evidence="1" id="KW-1133">Transmembrane helix</keyword>
<accession>A0A813TA07</accession>
<name>A0A813TA07_9BILA</name>
<comment type="caution">
    <text evidence="2">The sequence shown here is derived from an EMBL/GenBank/DDBJ whole genome shotgun (WGS) entry which is preliminary data.</text>
</comment>
<feature type="transmembrane region" description="Helical" evidence="1">
    <location>
        <begin position="847"/>
        <end position="869"/>
    </location>
</feature>
<evidence type="ECO:0000256" key="1">
    <source>
        <dbReference type="SAM" id="Phobius"/>
    </source>
</evidence>
<evidence type="ECO:0000313" key="4">
    <source>
        <dbReference type="EMBL" id="CAF0920361.1"/>
    </source>
</evidence>
<evidence type="ECO:0000313" key="5">
    <source>
        <dbReference type="Proteomes" id="UP000663832"/>
    </source>
</evidence>
<proteinExistence type="predicted"/>
<dbReference type="OrthoDB" id="9994499at2759"/>
<protein>
    <submittedName>
        <fullName evidence="2">Uncharacterized protein</fullName>
    </submittedName>
</protein>
<keyword evidence="1" id="KW-0472">Membrane</keyword>
<evidence type="ECO:0000313" key="3">
    <source>
        <dbReference type="EMBL" id="CAF0847380.1"/>
    </source>
</evidence>
<keyword evidence="1" id="KW-0812">Transmembrane</keyword>
<dbReference type="EMBL" id="CAJNOM010000028">
    <property type="protein sequence ID" value="CAF0847380.1"/>
    <property type="molecule type" value="Genomic_DNA"/>
</dbReference>
<dbReference type="AlphaFoldDB" id="A0A813TA07"/>
<feature type="transmembrane region" description="Helical" evidence="1">
    <location>
        <begin position="417"/>
        <end position="449"/>
    </location>
</feature>
<reference evidence="2" key="1">
    <citation type="submission" date="2021-02" db="EMBL/GenBank/DDBJ databases">
        <authorList>
            <person name="Nowell W R."/>
        </authorList>
    </citation>
    <scope>NUCLEOTIDE SEQUENCE</scope>
</reference>
<feature type="transmembrane region" description="Helical" evidence="1">
    <location>
        <begin position="508"/>
        <end position="526"/>
    </location>
</feature>
<gene>
    <name evidence="2" type="ORF">BJG266_LOCUS5475</name>
    <name evidence="4" type="ORF">QVE165_LOCUS10505</name>
    <name evidence="3" type="ORF">QVE165_LOCUS6648</name>
</gene>
<keyword evidence="5" id="KW-1185">Reference proteome</keyword>
<dbReference type="Proteomes" id="UP000663877">
    <property type="component" value="Unassembled WGS sequence"/>
</dbReference>
<evidence type="ECO:0000313" key="6">
    <source>
        <dbReference type="Proteomes" id="UP000663877"/>
    </source>
</evidence>
<dbReference type="EMBL" id="CAJNOI010000014">
    <property type="protein sequence ID" value="CAF0806105.1"/>
    <property type="molecule type" value="Genomic_DNA"/>
</dbReference>